<sequence length="832" mass="92187">MSRPSSEKGLPILLSQASDLHFGFEDSNDTLCNLVKRARERRAILDEFRISYAGISLPANVKGASDLFSLRLVKVEDPVYAGVQECPRSLSEFGPDLAEPRLKRQSKRKRKLSEPAAQLKPFNPRSPESFEHVTELPQLPKKSAQQTGLGKKNPLSASLSFFPRVSPLTRAVSNQQIRRGSMPKTQGGAGQVSFTQEHIGIWKIQKLEIILVSKDVYQPVSVTITRPILHPLMVASTFSQTKNRLGFLPRLGAGLGTSSNLKKVFPEDASISSNLNLTNGKLSLPSSPNQTRSLSISESDAGGSVGGISPTELTSNQTAADDHDLRTNSLIVSAEEDILGAKSMQISASIPVSKNSTIAQTPSQRGLRYTTKRLRKEIKTIISNMFSHHGSRSHGGNWIERLKHDKVEWGFINVLAGFLQSIILGGLEGYLSWRIWKFYTTCWGDHAGNFPFIQVHLALFIAGQFALAFGFMDAAVNKNSLQVLTFILFNAGLFAYTFVQKGRILSLQTCGNTFLDVYTKDPSPTIYTDVGNRITPFQASSTTLTALFLSSRDGSVTFDLMGDCPWTFKKGALEALRENNYLLTDMDSLLNAIMATCAIGVMASIVLGSKALSEYKWKIFELQGASLRRRYMILRYHLFIVLLKMNLFLKLSIVTMMISASYFSSEALADKQRALSQKYYFYSSQTQEFLIPESMVPSVENVPPLSTTLVPAAVITAFISSVFFALGWYGIRKTNLVAMSFFFVLIVGDIAADMYLVTLVQSSSLYSYTRENLLVFTALQIILDVVAFVTGAMSIRDFNQGLRIMLDAQRVLATSDPELFQRPKSRTRPILD</sequence>
<feature type="compositionally biased region" description="Polar residues" evidence="1">
    <location>
        <begin position="279"/>
        <end position="298"/>
    </location>
</feature>
<dbReference type="EMBL" id="QEAP01000006">
    <property type="protein sequence ID" value="TPX78267.1"/>
    <property type="molecule type" value="Genomic_DNA"/>
</dbReference>
<feature type="transmembrane region" description="Helical" evidence="2">
    <location>
        <begin position="709"/>
        <end position="729"/>
    </location>
</feature>
<keyword evidence="2" id="KW-1133">Transmembrane helix</keyword>
<reference evidence="3 4" key="1">
    <citation type="journal article" date="2019" name="Sci. Rep.">
        <title>Comparative genomics of chytrid fungi reveal insights into the obligate biotrophic and pathogenic lifestyle of Synchytrium endobioticum.</title>
        <authorList>
            <person name="van de Vossenberg B.T.L.H."/>
            <person name="Warris S."/>
            <person name="Nguyen H.D.T."/>
            <person name="van Gent-Pelzer M.P.E."/>
            <person name="Joly D.L."/>
            <person name="van de Geest H.C."/>
            <person name="Bonants P.J.M."/>
            <person name="Smith D.S."/>
            <person name="Levesque C.A."/>
            <person name="van der Lee T.A.J."/>
        </authorList>
    </citation>
    <scope>NUCLEOTIDE SEQUENCE [LARGE SCALE GENOMIC DNA]</scope>
    <source>
        <strain evidence="3 4">CBS 675.73</strain>
    </source>
</reference>
<name>A0A507FU59_9FUNG</name>
<comment type="caution">
    <text evidence="3">The sequence shown here is derived from an EMBL/GenBank/DDBJ whole genome shotgun (WGS) entry which is preliminary data.</text>
</comment>
<feature type="region of interest" description="Disordered" evidence="1">
    <location>
        <begin position="94"/>
        <end position="151"/>
    </location>
</feature>
<evidence type="ECO:0000256" key="2">
    <source>
        <dbReference type="SAM" id="Phobius"/>
    </source>
</evidence>
<organism evidence="3 4">
    <name type="scientific">Chytriomyces confervae</name>
    <dbReference type="NCBI Taxonomy" id="246404"/>
    <lineage>
        <taxon>Eukaryota</taxon>
        <taxon>Fungi</taxon>
        <taxon>Fungi incertae sedis</taxon>
        <taxon>Chytridiomycota</taxon>
        <taxon>Chytridiomycota incertae sedis</taxon>
        <taxon>Chytridiomycetes</taxon>
        <taxon>Chytridiales</taxon>
        <taxon>Chytriomycetaceae</taxon>
        <taxon>Chytriomyces</taxon>
    </lineage>
</organism>
<evidence type="ECO:0000313" key="3">
    <source>
        <dbReference type="EMBL" id="TPX78267.1"/>
    </source>
</evidence>
<feature type="transmembrane region" description="Helical" evidence="2">
    <location>
        <begin position="773"/>
        <end position="795"/>
    </location>
</feature>
<dbReference type="OrthoDB" id="2448307at2759"/>
<evidence type="ECO:0000256" key="1">
    <source>
        <dbReference type="SAM" id="MobiDB-lite"/>
    </source>
</evidence>
<feature type="region of interest" description="Disordered" evidence="1">
    <location>
        <begin position="279"/>
        <end position="320"/>
    </location>
</feature>
<feature type="transmembrane region" description="Helical" evidence="2">
    <location>
        <begin position="633"/>
        <end position="658"/>
    </location>
</feature>
<dbReference type="AlphaFoldDB" id="A0A507FU59"/>
<keyword evidence="4" id="KW-1185">Reference proteome</keyword>
<protein>
    <submittedName>
        <fullName evidence="3">Uncharacterized protein</fullName>
    </submittedName>
</protein>
<dbReference type="PANTHER" id="PTHR34391">
    <property type="entry name" value="UPF0658 GOLGI APPARATUS MEMBRANE PROTEIN C1952.10C-RELATED"/>
    <property type="match status" value="1"/>
</dbReference>
<accession>A0A507FU59</accession>
<feature type="transmembrane region" description="Helical" evidence="2">
    <location>
        <begin position="483"/>
        <end position="499"/>
    </location>
</feature>
<feature type="transmembrane region" description="Helical" evidence="2">
    <location>
        <begin position="453"/>
        <end position="471"/>
    </location>
</feature>
<evidence type="ECO:0000313" key="4">
    <source>
        <dbReference type="Proteomes" id="UP000320333"/>
    </source>
</evidence>
<proteinExistence type="predicted"/>
<gene>
    <name evidence="3" type="ORF">CcCBS67573_g00447</name>
</gene>
<dbReference type="PANTHER" id="PTHR34391:SF1">
    <property type="entry name" value="UPF0658 GOLGI APPARATUS MEMBRANE PROTEIN C1952.10C-RELATED"/>
    <property type="match status" value="1"/>
</dbReference>
<dbReference type="GO" id="GO:0005794">
    <property type="term" value="C:Golgi apparatus"/>
    <property type="evidence" value="ECO:0007669"/>
    <property type="project" value="TreeGrafter"/>
</dbReference>
<feature type="transmembrane region" description="Helical" evidence="2">
    <location>
        <begin position="736"/>
        <end position="761"/>
    </location>
</feature>
<keyword evidence="2" id="KW-0812">Transmembrane</keyword>
<dbReference type="Proteomes" id="UP000320333">
    <property type="component" value="Unassembled WGS sequence"/>
</dbReference>
<dbReference type="InterPro" id="IPR040410">
    <property type="entry name" value="UPF0658_Golgi"/>
</dbReference>
<keyword evidence="2" id="KW-0472">Membrane</keyword>
<feature type="transmembrane region" description="Helical" evidence="2">
    <location>
        <begin position="411"/>
        <end position="433"/>
    </location>
</feature>